<dbReference type="GO" id="GO:1990904">
    <property type="term" value="C:ribonucleoprotein complex"/>
    <property type="evidence" value="ECO:0007669"/>
    <property type="project" value="UniProtKB-KW"/>
</dbReference>
<dbReference type="Gene3D" id="3.30.70.330">
    <property type="match status" value="1"/>
</dbReference>
<keyword evidence="3" id="KW-0687">Ribonucleoprotein</keyword>
<name>A0A1G2SY59_9BACT</name>
<dbReference type="InterPro" id="IPR013025">
    <property type="entry name" value="Ribosomal_uL23-like"/>
</dbReference>
<comment type="caution">
    <text evidence="5">The sequence shown here is derived from an EMBL/GenBank/DDBJ whole genome shotgun (WGS) entry which is preliminary data.</text>
</comment>
<gene>
    <name evidence="5" type="ORF">A2832_01685</name>
</gene>
<dbReference type="STRING" id="1802737.A2832_01685"/>
<dbReference type="GO" id="GO:0006412">
    <property type="term" value="P:translation"/>
    <property type="evidence" value="ECO:0007669"/>
    <property type="project" value="InterPro"/>
</dbReference>
<dbReference type="InterPro" id="IPR012678">
    <property type="entry name" value="Ribosomal_uL23/eL15/eS24_sf"/>
</dbReference>
<dbReference type="Pfam" id="PF00276">
    <property type="entry name" value="Ribosomal_L23"/>
    <property type="match status" value="1"/>
</dbReference>
<dbReference type="SUPFAM" id="SSF54189">
    <property type="entry name" value="Ribosomal proteins S24e, L23 and L15e"/>
    <property type="match status" value="1"/>
</dbReference>
<reference evidence="5 6" key="1">
    <citation type="journal article" date="2016" name="Nat. Commun.">
        <title>Thousands of microbial genomes shed light on interconnected biogeochemical processes in an aquifer system.</title>
        <authorList>
            <person name="Anantharaman K."/>
            <person name="Brown C.T."/>
            <person name="Hug L.A."/>
            <person name="Sharon I."/>
            <person name="Castelle C.J."/>
            <person name="Probst A.J."/>
            <person name="Thomas B.C."/>
            <person name="Singh A."/>
            <person name="Wilkins M.J."/>
            <person name="Karaoz U."/>
            <person name="Brodie E.L."/>
            <person name="Williams K.H."/>
            <person name="Hubbard S.S."/>
            <person name="Banfield J.F."/>
        </authorList>
    </citation>
    <scope>NUCLEOTIDE SEQUENCE [LARGE SCALE GENOMIC DNA]</scope>
</reference>
<comment type="similarity">
    <text evidence="1">Belongs to the universal ribosomal protein uL23 family.</text>
</comment>
<evidence type="ECO:0000256" key="4">
    <source>
        <dbReference type="ARBA" id="ARBA00035481"/>
    </source>
</evidence>
<accession>A0A1G2SY59</accession>
<evidence type="ECO:0000256" key="3">
    <source>
        <dbReference type="ARBA" id="ARBA00023274"/>
    </source>
</evidence>
<dbReference type="AlphaFoldDB" id="A0A1G2SY59"/>
<proteinExistence type="inferred from homology"/>
<evidence type="ECO:0000256" key="2">
    <source>
        <dbReference type="ARBA" id="ARBA00022980"/>
    </source>
</evidence>
<dbReference type="GO" id="GO:0003735">
    <property type="term" value="F:structural constituent of ribosome"/>
    <property type="evidence" value="ECO:0007669"/>
    <property type="project" value="InterPro"/>
</dbReference>
<dbReference type="EMBL" id="MHVG01000021">
    <property type="protein sequence ID" value="OHA89980.1"/>
    <property type="molecule type" value="Genomic_DNA"/>
</dbReference>
<dbReference type="GO" id="GO:0005840">
    <property type="term" value="C:ribosome"/>
    <property type="evidence" value="ECO:0007669"/>
    <property type="project" value="UniProtKB-KW"/>
</dbReference>
<keyword evidence="2 5" id="KW-0689">Ribosomal protein</keyword>
<dbReference type="Proteomes" id="UP000178538">
    <property type="component" value="Unassembled WGS sequence"/>
</dbReference>
<sequence>MAKAKVELNKKILVGPRITEKAVIGADKAGVYVFNVTESSTKQSIAAAIKEAYKVTPEKVRVVNMSNSKKAYIYLKKGDKIEVV</sequence>
<protein>
    <recommendedName>
        <fullName evidence="4">50S ribosomal protein L23</fullName>
    </recommendedName>
</protein>
<evidence type="ECO:0000313" key="6">
    <source>
        <dbReference type="Proteomes" id="UP000178538"/>
    </source>
</evidence>
<organism evidence="5 6">
    <name type="scientific">Candidatus Zambryskibacteria bacterium RIFCSPHIGHO2_01_FULL_44_22b</name>
    <dbReference type="NCBI Taxonomy" id="1802737"/>
    <lineage>
        <taxon>Bacteria</taxon>
        <taxon>Candidatus Zambryskiibacteriota</taxon>
    </lineage>
</organism>
<evidence type="ECO:0000313" key="5">
    <source>
        <dbReference type="EMBL" id="OHA89980.1"/>
    </source>
</evidence>
<evidence type="ECO:0000256" key="1">
    <source>
        <dbReference type="ARBA" id="ARBA00006700"/>
    </source>
</evidence>
<dbReference type="InterPro" id="IPR012677">
    <property type="entry name" value="Nucleotide-bd_a/b_plait_sf"/>
</dbReference>